<feature type="transmembrane region" description="Helical" evidence="1">
    <location>
        <begin position="151"/>
        <end position="172"/>
    </location>
</feature>
<comment type="caution">
    <text evidence="2">The sequence shown here is derived from an EMBL/GenBank/DDBJ whole genome shotgun (WGS) entry which is preliminary data.</text>
</comment>
<feature type="transmembrane region" description="Helical" evidence="1">
    <location>
        <begin position="584"/>
        <end position="610"/>
    </location>
</feature>
<feature type="transmembrane region" description="Helical" evidence="1">
    <location>
        <begin position="41"/>
        <end position="61"/>
    </location>
</feature>
<dbReference type="InterPro" id="IPR027463">
    <property type="entry name" value="AcrB_DN_DC_subdom"/>
</dbReference>
<feature type="transmembrane region" description="Helical" evidence="1">
    <location>
        <begin position="16"/>
        <end position="35"/>
    </location>
</feature>
<protein>
    <submittedName>
        <fullName evidence="2">Acriflavin resistance protein</fullName>
    </submittedName>
</protein>
<dbReference type="SUPFAM" id="SSF82714">
    <property type="entry name" value="Multidrug efflux transporter AcrB TolC docking domain, DN and DC subdomains"/>
    <property type="match status" value="1"/>
</dbReference>
<feature type="transmembrane region" description="Helical" evidence="1">
    <location>
        <begin position="698"/>
        <end position="725"/>
    </location>
</feature>
<reference evidence="3" key="1">
    <citation type="submission" date="2012-11" db="EMBL/GenBank/DDBJ databases">
        <authorList>
            <person name="Lucero-Rivera Y.E."/>
            <person name="Tovar-Ramirez D."/>
        </authorList>
    </citation>
    <scope>NUCLEOTIDE SEQUENCE [LARGE SCALE GENOMIC DNA]</scope>
    <source>
        <strain evidence="3">Araruama</strain>
    </source>
</reference>
<feature type="transmembrane region" description="Helical" evidence="1">
    <location>
        <begin position="622"/>
        <end position="640"/>
    </location>
</feature>
<dbReference type="PRINTS" id="PR00702">
    <property type="entry name" value="ACRIFLAVINRP"/>
</dbReference>
<dbReference type="PANTHER" id="PTHR32063">
    <property type="match status" value="1"/>
</dbReference>
<dbReference type="AlphaFoldDB" id="A0A1V1P6Z6"/>
<evidence type="ECO:0000313" key="2">
    <source>
        <dbReference type="EMBL" id="ETR70657.1"/>
    </source>
</evidence>
<dbReference type="EMBL" id="ATBP01000390">
    <property type="protein sequence ID" value="ETR70657.1"/>
    <property type="molecule type" value="Genomic_DNA"/>
</dbReference>
<dbReference type="Proteomes" id="UP000189670">
    <property type="component" value="Unassembled WGS sequence"/>
</dbReference>
<feature type="transmembrane region" description="Helical" evidence="1">
    <location>
        <begin position="209"/>
        <end position="230"/>
    </location>
</feature>
<dbReference type="InterPro" id="IPR001036">
    <property type="entry name" value="Acrflvin-R"/>
</dbReference>
<name>A0A1V1P6Z6_9BACT</name>
<keyword evidence="1" id="KW-0812">Transmembrane</keyword>
<dbReference type="SUPFAM" id="SSF82693">
    <property type="entry name" value="Multidrug efflux transporter AcrB pore domain, PN1, PN2, PC1 and PC2 subdomains"/>
    <property type="match status" value="1"/>
</dbReference>
<dbReference type="Gene3D" id="3.30.70.1430">
    <property type="entry name" value="Multidrug efflux transporter AcrB pore domain"/>
    <property type="match status" value="1"/>
</dbReference>
<evidence type="ECO:0000256" key="1">
    <source>
        <dbReference type="SAM" id="Phobius"/>
    </source>
</evidence>
<keyword evidence="1" id="KW-1133">Transmembrane helix</keyword>
<proteinExistence type="predicted"/>
<sequence length="732" mass="81847">MTRNYGATAQQKVNELLSSLFFAILTVIALLAFALGWREALVVAVAVPISFSLALFVNYLFGYTINRVTLFALILSLGLVVDDPITNVDNIQRHIFKGIHTPIQATLSAINEVLPPVIMSTIAIIICFVPLFFITGMMGPYMAPMAANVPLTVIFSTVCAITIVPWLTYLLLKNKKQAFTIDDDNQEEHKNRIFKIYRMLVKPFLDSRLMRYLLLVVILFLLGFAVYLALFRHVPLKMLPFDNKNEFQLIVDMDEGTTLESTDRVIRQYEDYLLCINEVTSVTSYVGYASPMDFNGMVRHYYLRKGSHLADIRVNLVDKDLREQQSHEIILRIRKDLEQISRENNVTLKIVELPPGPPVLSTIVAEISGAPDKSYSELIDAASYIKQLMAEEPFVVDIDDTSESEQTRVNFIIDKEKASLHGVSTHTIIESLSVSLSGIEVSTVHTQSERQSLMIKIILPRNNRSGIIPLSQIPIRTSSGKMLPLAELVKIAHVKKNQPIYHKNLDRIVYVMSEMSGRAPAEAILDMQSRLKENPIPIKGIQVNWSGEGEWKITLNVFRDMGIAFAAALIGIYILLIIQTGSFFMPLLIMMAIPLTLIGAMPGFWLLNLIKNEIIGGFNNPIFFTATGMIGMIALGGIVIRNSLVLIEFIEEAVRDGMDFQEAILNSGAIRMRPILLTAATTALGAWPITLDPIFSGLAWTLIFGLVASTLFTLVVIPVTFYAIYKNTYSYS</sequence>
<dbReference type="GO" id="GO:0042910">
    <property type="term" value="F:xenobiotic transmembrane transporter activity"/>
    <property type="evidence" value="ECO:0007669"/>
    <property type="project" value="TreeGrafter"/>
</dbReference>
<dbReference type="SUPFAM" id="SSF82866">
    <property type="entry name" value="Multidrug efflux transporter AcrB transmembrane domain"/>
    <property type="match status" value="2"/>
</dbReference>
<dbReference type="PANTHER" id="PTHR32063:SF16">
    <property type="entry name" value="CATION EFFLUX SYSTEM (ACRB_ACRD_ACRF FAMILY)"/>
    <property type="match status" value="1"/>
</dbReference>
<dbReference type="Pfam" id="PF00873">
    <property type="entry name" value="ACR_tran"/>
    <property type="match status" value="1"/>
</dbReference>
<dbReference type="Gene3D" id="3.30.70.1440">
    <property type="entry name" value="Multidrug efflux transporter AcrB pore domain"/>
    <property type="match status" value="1"/>
</dbReference>
<accession>A0A1V1P6Z6</accession>
<keyword evidence="1" id="KW-0472">Membrane</keyword>
<organism evidence="2 3">
    <name type="scientific">Candidatus Magnetoglobus multicellularis str. Araruama</name>
    <dbReference type="NCBI Taxonomy" id="890399"/>
    <lineage>
        <taxon>Bacteria</taxon>
        <taxon>Pseudomonadati</taxon>
        <taxon>Thermodesulfobacteriota</taxon>
        <taxon>Desulfobacteria</taxon>
        <taxon>Desulfobacterales</taxon>
        <taxon>Desulfobacteraceae</taxon>
        <taxon>Candidatus Magnetoglobus</taxon>
    </lineage>
</organism>
<gene>
    <name evidence="2" type="ORF">OMM_03081</name>
</gene>
<feature type="transmembrane region" description="Helical" evidence="1">
    <location>
        <begin position="561"/>
        <end position="578"/>
    </location>
</feature>
<dbReference type="Gene3D" id="3.30.2090.10">
    <property type="entry name" value="Multidrug efflux transporter AcrB TolC docking domain, DN and DC subdomains"/>
    <property type="match status" value="1"/>
</dbReference>
<dbReference type="GO" id="GO:0005886">
    <property type="term" value="C:plasma membrane"/>
    <property type="evidence" value="ECO:0007669"/>
    <property type="project" value="TreeGrafter"/>
</dbReference>
<evidence type="ECO:0000313" key="3">
    <source>
        <dbReference type="Proteomes" id="UP000189670"/>
    </source>
</evidence>
<dbReference type="Gene3D" id="1.20.1640.10">
    <property type="entry name" value="Multidrug efflux transporter AcrB transmembrane domain"/>
    <property type="match status" value="2"/>
</dbReference>
<feature type="transmembrane region" description="Helical" evidence="1">
    <location>
        <begin position="117"/>
        <end position="139"/>
    </location>
</feature>